<dbReference type="OrthoDB" id="299638at2759"/>
<dbReference type="EnsemblMetazoa" id="XM_038199926.1">
    <property type="protein sequence ID" value="XP_038055854.1"/>
    <property type="gene ID" value="LOC119727851"/>
</dbReference>
<dbReference type="RefSeq" id="XP_038055854.1">
    <property type="nucleotide sequence ID" value="XM_038199926.1"/>
</dbReference>
<feature type="region of interest" description="Disordered" evidence="2">
    <location>
        <begin position="706"/>
        <end position="787"/>
    </location>
</feature>
<feature type="compositionally biased region" description="Polar residues" evidence="2">
    <location>
        <begin position="727"/>
        <end position="740"/>
    </location>
</feature>
<accession>A0A913ZWF6</accession>
<dbReference type="InterPro" id="IPR026205">
    <property type="entry name" value="PIBF1"/>
</dbReference>
<dbReference type="Proteomes" id="UP000887568">
    <property type="component" value="Unplaced"/>
</dbReference>
<feature type="coiled-coil region" evidence="1">
    <location>
        <begin position="480"/>
        <end position="556"/>
    </location>
</feature>
<feature type="coiled-coil region" evidence="1">
    <location>
        <begin position="66"/>
        <end position="154"/>
    </location>
</feature>
<evidence type="ECO:0000256" key="1">
    <source>
        <dbReference type="SAM" id="Coils"/>
    </source>
</evidence>
<proteinExistence type="predicted"/>
<dbReference type="GO" id="GO:0060271">
    <property type="term" value="P:cilium assembly"/>
    <property type="evidence" value="ECO:0007669"/>
    <property type="project" value="TreeGrafter"/>
</dbReference>
<dbReference type="OMA" id="KCERDTF"/>
<evidence type="ECO:0000313" key="4">
    <source>
        <dbReference type="Proteomes" id="UP000887568"/>
    </source>
</evidence>
<protein>
    <recommendedName>
        <fullName evidence="5">Progesterone-induced-blocking factor 1</fullName>
    </recommendedName>
</protein>
<dbReference type="PANTHER" id="PTHR18950">
    <property type="entry name" value="PROGESTERONE-INDUCED BLOCKING FACTOR 1"/>
    <property type="match status" value="1"/>
</dbReference>
<keyword evidence="1" id="KW-0175">Coiled coil</keyword>
<feature type="region of interest" description="Disordered" evidence="2">
    <location>
        <begin position="1"/>
        <end position="50"/>
    </location>
</feature>
<evidence type="ECO:0000313" key="3">
    <source>
        <dbReference type="EnsemblMetazoa" id="XP_038055854.1"/>
    </source>
</evidence>
<feature type="coiled-coil region" evidence="1">
    <location>
        <begin position="646"/>
        <end position="687"/>
    </location>
</feature>
<feature type="compositionally biased region" description="Basic and acidic residues" evidence="2">
    <location>
        <begin position="767"/>
        <end position="778"/>
    </location>
</feature>
<feature type="compositionally biased region" description="Basic residues" evidence="2">
    <location>
        <begin position="40"/>
        <end position="50"/>
    </location>
</feature>
<evidence type="ECO:0008006" key="5">
    <source>
        <dbReference type="Google" id="ProtNLM"/>
    </source>
</evidence>
<dbReference type="GO" id="GO:0005815">
    <property type="term" value="C:microtubule organizing center"/>
    <property type="evidence" value="ECO:0007669"/>
    <property type="project" value="TreeGrafter"/>
</dbReference>
<organism evidence="3 4">
    <name type="scientific">Patiria miniata</name>
    <name type="common">Bat star</name>
    <name type="synonym">Asterina miniata</name>
    <dbReference type="NCBI Taxonomy" id="46514"/>
    <lineage>
        <taxon>Eukaryota</taxon>
        <taxon>Metazoa</taxon>
        <taxon>Echinodermata</taxon>
        <taxon>Eleutherozoa</taxon>
        <taxon>Asterozoa</taxon>
        <taxon>Asteroidea</taxon>
        <taxon>Valvatacea</taxon>
        <taxon>Valvatida</taxon>
        <taxon>Asterinidae</taxon>
        <taxon>Patiria</taxon>
    </lineage>
</organism>
<dbReference type="PANTHER" id="PTHR18950:SF0">
    <property type="entry name" value="PROGESTERONE IMMUNOMODULATORY BINDING FACTOR 1"/>
    <property type="match status" value="1"/>
</dbReference>
<dbReference type="CTD" id="10464"/>
<feature type="coiled-coil region" evidence="1">
    <location>
        <begin position="211"/>
        <end position="374"/>
    </location>
</feature>
<keyword evidence="4" id="KW-1185">Reference proteome</keyword>
<evidence type="ECO:0000256" key="2">
    <source>
        <dbReference type="SAM" id="MobiDB-lite"/>
    </source>
</evidence>
<name>A0A913ZWF6_PATMI</name>
<sequence length="787" mass="92237">MEPRDISSTMSELETGDISTSLATDLSISAEDESETDRRRDRKSFHQKQSKITKQLIERKQMIHDLQLLKIELSQKALIIDNLKAEQVSKVEELEERLADSQHQKQILQAKLEAQLNIHKQDSRQRQQRLQSELDIIVKRQQQLERTNAELQRRAGDVRSVLRDLELTETDYVELRAHSEEELSLRDYVALKLYDKVRPLQIELSDLRGWNNTLEQQVNTYKEDLARLQQTLTTEHNARSELETKCQRLTLELADTKASIQQGDYKRENYDRVKSERDHLEHDYMELKKQHTYLDVMYKNTLSEKEDITKQLSTVNQELSLLRQDKDYLHRQLNDLTGKHDHSESRLRDTTADLENAKRAREELYEKYVESRDRYKAEYESRLREELEAIRLRTDTEVDKLKTTTREMFERENRNLRENRDTALSEKDRAVAAEKECSAKYDQLLADLRQLQMTSDSKTSEMLGEVRMHKFEAERAHMLQEETLRNLDKTQVELDKHRQKIQVLTKEYYSMQTSSDRKATELEAQISELRAKLDIYEKLEKELDDVVMQAAENDNDETAERVLFSYGYGANVPSTAKRRLQHSVHLARRVLQLERINTSMKKELDNNKTQMHQLGEELSSATSLLDQAQQPYNYLIESIRGRDGQISKHKDHISTLEKDIGRLKQEREELIQARNQMSADLERLLNQREEMAVMKQVVLNMSQRYQPRVSGSHPGPVHIEKVPSPAKTHTSTSKRAASSPTKHHSSDSYKPAPTIFTSKDPPRWYSRLKEQNTSERSRYSTVYATGT</sequence>
<dbReference type="GeneID" id="119727851"/>
<dbReference type="AlphaFoldDB" id="A0A913ZWF6"/>
<reference evidence="3" key="1">
    <citation type="submission" date="2022-11" db="UniProtKB">
        <authorList>
            <consortium name="EnsemblMetazoa"/>
        </authorList>
    </citation>
    <scope>IDENTIFICATION</scope>
</reference>
<feature type="compositionally biased region" description="Polar residues" evidence="2">
    <location>
        <begin position="1"/>
        <end position="27"/>
    </location>
</feature>